<name>A0A448YTK3_BRENA</name>
<dbReference type="GO" id="GO:0005794">
    <property type="term" value="C:Golgi apparatus"/>
    <property type="evidence" value="ECO:0007669"/>
    <property type="project" value="TreeGrafter"/>
</dbReference>
<dbReference type="Proteomes" id="UP000290900">
    <property type="component" value="Unassembled WGS sequence"/>
</dbReference>
<evidence type="ECO:0000256" key="4">
    <source>
        <dbReference type="ARBA" id="ARBA00022679"/>
    </source>
</evidence>
<gene>
    <name evidence="6" type="ORF">BRENAR_LOCUS4970</name>
</gene>
<accession>A0A448YTK3</accession>
<sequence>MKVFTRRRFRWATIVLIGLILFIASRGWGLVHKEALANAAFYTYISDTNEQEALLRTVKSIESNFNYKFGYDWVFSYYDIEGKGFPEDLRSRIDHMTSGTIYIEEITRDNKYFDLPGGIDIDYLRRVGMSGGHYGLIPNHQYLSYKLKNRFQSYGYQFLETLKRYRYVCNVEVNTELMCDVDWDFIKFTEQNKIVYGFSYAPVESISGIRTLYKTFEGFLEAEGSAIDPSNMIKFVKGGTETAPIHTLCNLDSNMGIIDMEILRSEHYRRFFEHMDSAYGIFYERWTDYSLITMYLSTYVSKEKIFWIPDTGYQDVLSRRSCPLNLETRMEHGCVCDPRMDLSFSKYSCLRRFFSETEKELPKGVPEQDRTLRFKRLNVQGGVFERQFSRLDGEYAGLFLNERTSEHSGDVQ</sequence>
<dbReference type="GO" id="GO:0006487">
    <property type="term" value="P:protein N-linked glycosylation"/>
    <property type="evidence" value="ECO:0007669"/>
    <property type="project" value="TreeGrafter"/>
</dbReference>
<reference evidence="6 7" key="1">
    <citation type="submission" date="2018-12" db="EMBL/GenBank/DDBJ databases">
        <authorList>
            <person name="Tiukova I."/>
            <person name="Dainat J."/>
        </authorList>
    </citation>
    <scope>NUCLEOTIDE SEQUENCE [LARGE SCALE GENOMIC DNA]</scope>
</reference>
<evidence type="ECO:0000256" key="5">
    <source>
        <dbReference type="ARBA" id="ARBA00022968"/>
    </source>
</evidence>
<comment type="similarity">
    <text evidence="2">Belongs to the glycosyltransferase 15 family.</text>
</comment>
<dbReference type="GO" id="GO:0016020">
    <property type="term" value="C:membrane"/>
    <property type="evidence" value="ECO:0007669"/>
    <property type="project" value="UniProtKB-SubCell"/>
</dbReference>
<keyword evidence="7" id="KW-1185">Reference proteome</keyword>
<comment type="subcellular location">
    <subcellularLocation>
        <location evidence="1">Membrane</location>
        <topology evidence="1">Single-pass type II membrane protein</topology>
    </subcellularLocation>
</comment>
<evidence type="ECO:0000313" key="7">
    <source>
        <dbReference type="Proteomes" id="UP000290900"/>
    </source>
</evidence>
<dbReference type="EMBL" id="CAACVR010000075">
    <property type="protein sequence ID" value="VEU24242.1"/>
    <property type="molecule type" value="Genomic_DNA"/>
</dbReference>
<proteinExistence type="inferred from homology"/>
<keyword evidence="5" id="KW-0735">Signal-anchor</keyword>
<keyword evidence="3" id="KW-0328">Glycosyltransferase</keyword>
<dbReference type="Pfam" id="PF01793">
    <property type="entry name" value="Glyco_transf_15"/>
    <property type="match status" value="1"/>
</dbReference>
<dbReference type="AlphaFoldDB" id="A0A448YTK3"/>
<dbReference type="SUPFAM" id="SSF53448">
    <property type="entry name" value="Nucleotide-diphospho-sugar transferases"/>
    <property type="match status" value="1"/>
</dbReference>
<dbReference type="PANTHER" id="PTHR31121:SF6">
    <property type="entry name" value="ALPHA-1,2 MANNOSYLTRANSFERASE KTR1"/>
    <property type="match status" value="1"/>
</dbReference>
<evidence type="ECO:0000256" key="3">
    <source>
        <dbReference type="ARBA" id="ARBA00022676"/>
    </source>
</evidence>
<dbReference type="InterPro" id="IPR002685">
    <property type="entry name" value="Glyco_trans_15"/>
</dbReference>
<dbReference type="PANTHER" id="PTHR31121">
    <property type="entry name" value="ALPHA-1,2 MANNOSYLTRANSFERASE KTR1"/>
    <property type="match status" value="1"/>
</dbReference>
<protein>
    <submittedName>
        <fullName evidence="6">DEKNAAC105387</fullName>
    </submittedName>
</protein>
<dbReference type="Gene3D" id="3.90.550.10">
    <property type="entry name" value="Spore Coat Polysaccharide Biosynthesis Protein SpsA, Chain A"/>
    <property type="match status" value="1"/>
</dbReference>
<dbReference type="STRING" id="13370.A0A448YTK3"/>
<evidence type="ECO:0000256" key="1">
    <source>
        <dbReference type="ARBA" id="ARBA00004606"/>
    </source>
</evidence>
<dbReference type="InParanoid" id="A0A448YTK3"/>
<dbReference type="GO" id="GO:0000032">
    <property type="term" value="P:cell wall mannoprotein biosynthetic process"/>
    <property type="evidence" value="ECO:0007669"/>
    <property type="project" value="TreeGrafter"/>
</dbReference>
<dbReference type="GO" id="GO:0000026">
    <property type="term" value="F:alpha-1,2-mannosyltransferase activity"/>
    <property type="evidence" value="ECO:0007669"/>
    <property type="project" value="TreeGrafter"/>
</dbReference>
<organism evidence="6 7">
    <name type="scientific">Brettanomyces naardenensis</name>
    <name type="common">Yeast</name>
    <dbReference type="NCBI Taxonomy" id="13370"/>
    <lineage>
        <taxon>Eukaryota</taxon>
        <taxon>Fungi</taxon>
        <taxon>Dikarya</taxon>
        <taxon>Ascomycota</taxon>
        <taxon>Saccharomycotina</taxon>
        <taxon>Pichiomycetes</taxon>
        <taxon>Pichiales</taxon>
        <taxon>Pichiaceae</taxon>
        <taxon>Brettanomyces</taxon>
    </lineage>
</organism>
<dbReference type="InterPro" id="IPR029044">
    <property type="entry name" value="Nucleotide-diphossugar_trans"/>
</dbReference>
<evidence type="ECO:0000256" key="2">
    <source>
        <dbReference type="ARBA" id="ARBA00007677"/>
    </source>
</evidence>
<dbReference type="OrthoDB" id="448157at2759"/>
<keyword evidence="4" id="KW-0808">Transferase</keyword>
<keyword evidence="5" id="KW-0812">Transmembrane</keyword>
<evidence type="ECO:0000313" key="6">
    <source>
        <dbReference type="EMBL" id="VEU24242.1"/>
    </source>
</evidence>